<sequence>MSSTRVFVLLVVSAVQGLQPPKLVYPRILEERSPDGKMVLHLHDELTLNLEAASVAAHRMRVITEENGRPATKFYDGEEINRNLYQDAEKMATVSLKASGKSVQLEGIVGPKHRIHPLPATERSESGLVPHMIHEIEHKEMIDKVLPLREESQPTRISARSNWNAPQNVPPEVTVEVFIVLDKPHHTHFNSTKDLLIYLSVTLNSAMLRFSDMVRPRVKLMLTGTEKNLGETFIRGNIKYAHDSATLSEFKDYAVKKKTEFGTPDVVFLFTGRDVVTDDGNGKISTGGLGIAYLGGMCTNGYVGLGEDHPGFYDGMFTFSHEMGHLLGAQHDGSSRVPLVPGYVGSEACPWDDGFMMSYKDHGANHQRFSRCSMEQMRIVIRYRGRTCWNILSAGQEHSDLFPGNMVTPEHVCRIVFPDQAKVYAEMIFPKKGECKLKCSYQVIKGMYIHTYSQITTAPDYSSCGTNQVCVRGLCIYDKNRKGNYRNQTESSKPRKINSTTKMTTRTTTKRRWYRWNLKY</sequence>
<dbReference type="EMBL" id="GBBM01004136">
    <property type="protein sequence ID" value="JAC31282.1"/>
    <property type="molecule type" value="mRNA"/>
</dbReference>
<keyword evidence="3 5" id="KW-0862">Zinc</keyword>
<reference evidence="9" key="1">
    <citation type="submission" date="2014-03" db="EMBL/GenBank/DDBJ databases">
        <title>The sialotranscriptome of Amblyomma triste, Amblyomma parvum and Amblyomma cajennense ticks, uncovered by 454-based RNA-seq.</title>
        <authorList>
            <person name="Garcia G.R."/>
            <person name="Gardinassi L.G."/>
            <person name="Ribeiro J.M."/>
            <person name="Anatriello E."/>
            <person name="Ferreira B.R."/>
            <person name="Moreira H.N."/>
            <person name="Mafra C."/>
            <person name="Olegario M.M."/>
            <person name="Szabo P.J."/>
            <person name="Miranda-Santos I.K."/>
            <person name="Maruyama S.R."/>
        </authorList>
    </citation>
    <scope>NUCLEOTIDE SEQUENCE</scope>
    <source>
        <strain evidence="9">Mato Grasso do Sul</strain>
        <tissue evidence="9">Salivary glands</tissue>
    </source>
</reference>
<evidence type="ECO:0000256" key="3">
    <source>
        <dbReference type="ARBA" id="ARBA00022833"/>
    </source>
</evidence>
<dbReference type="InterPro" id="IPR034030">
    <property type="entry name" value="ZnMc_salivary_gland_MPs"/>
</dbReference>
<feature type="binding site" evidence="5">
    <location>
        <position position="325"/>
    </location>
    <ligand>
        <name>Zn(2+)</name>
        <dbReference type="ChEBI" id="CHEBI:29105"/>
        <note>catalytic</note>
    </ligand>
</feature>
<feature type="binding site" evidence="5">
    <location>
        <position position="321"/>
    </location>
    <ligand>
        <name>Zn(2+)</name>
        <dbReference type="ChEBI" id="CHEBI:29105"/>
        <note>catalytic</note>
    </ligand>
</feature>
<keyword evidence="2" id="KW-0378">Hydrolase</keyword>
<dbReference type="Pfam" id="PF13688">
    <property type="entry name" value="Reprolysin_5"/>
    <property type="match status" value="1"/>
</dbReference>
<keyword evidence="4 9" id="KW-0482">Metalloprotease</keyword>
<dbReference type="CDD" id="cd04272">
    <property type="entry name" value="ZnMc_salivary_gland_MPs"/>
    <property type="match status" value="1"/>
</dbReference>
<keyword evidence="7" id="KW-0732">Signal</keyword>
<evidence type="ECO:0000313" key="9">
    <source>
        <dbReference type="EMBL" id="JAC31282.1"/>
    </source>
</evidence>
<evidence type="ECO:0000256" key="1">
    <source>
        <dbReference type="ARBA" id="ARBA00022670"/>
    </source>
</evidence>
<dbReference type="PROSITE" id="PS50215">
    <property type="entry name" value="ADAM_MEPRO"/>
    <property type="match status" value="1"/>
</dbReference>
<evidence type="ECO:0000256" key="6">
    <source>
        <dbReference type="SAM" id="MobiDB-lite"/>
    </source>
</evidence>
<feature type="chain" id="PRO_5001517497" evidence="7">
    <location>
        <begin position="18"/>
        <end position="520"/>
    </location>
</feature>
<keyword evidence="1 9" id="KW-0645">Protease</keyword>
<dbReference type="AlphaFoldDB" id="A0A023GBK4"/>
<evidence type="ECO:0000259" key="8">
    <source>
        <dbReference type="PROSITE" id="PS50215"/>
    </source>
</evidence>
<dbReference type="InterPro" id="IPR001590">
    <property type="entry name" value="Peptidase_M12B"/>
</dbReference>
<feature type="domain" description="Peptidase M12B" evidence="8">
    <location>
        <begin position="173"/>
        <end position="393"/>
    </location>
</feature>
<feature type="region of interest" description="Disordered" evidence="6">
    <location>
        <begin position="485"/>
        <end position="504"/>
    </location>
</feature>
<organism evidence="9">
    <name type="scientific">Amblyomma triste</name>
    <name type="common">Neotropical tick</name>
    <dbReference type="NCBI Taxonomy" id="251400"/>
    <lineage>
        <taxon>Eukaryota</taxon>
        <taxon>Metazoa</taxon>
        <taxon>Ecdysozoa</taxon>
        <taxon>Arthropoda</taxon>
        <taxon>Chelicerata</taxon>
        <taxon>Arachnida</taxon>
        <taxon>Acari</taxon>
        <taxon>Parasitiformes</taxon>
        <taxon>Ixodida</taxon>
        <taxon>Ixodoidea</taxon>
        <taxon>Ixodidae</taxon>
        <taxon>Amblyomminae</taxon>
        <taxon>Amblyomma</taxon>
    </lineage>
</organism>
<keyword evidence="5" id="KW-0479">Metal-binding</keyword>
<feature type="active site" evidence="5">
    <location>
        <position position="322"/>
    </location>
</feature>
<feature type="binding site" evidence="5">
    <location>
        <position position="331"/>
    </location>
    <ligand>
        <name>Zn(2+)</name>
        <dbReference type="ChEBI" id="CHEBI:29105"/>
        <note>catalytic</note>
    </ligand>
</feature>
<evidence type="ECO:0000256" key="7">
    <source>
        <dbReference type="SAM" id="SignalP"/>
    </source>
</evidence>
<feature type="signal peptide" evidence="7">
    <location>
        <begin position="1"/>
        <end position="17"/>
    </location>
</feature>
<dbReference type="GO" id="GO:0006509">
    <property type="term" value="P:membrane protein ectodomain proteolysis"/>
    <property type="evidence" value="ECO:0007669"/>
    <property type="project" value="TreeGrafter"/>
</dbReference>
<dbReference type="InterPro" id="IPR024079">
    <property type="entry name" value="MetalloPept_cat_dom_sf"/>
</dbReference>
<evidence type="ECO:0000256" key="4">
    <source>
        <dbReference type="ARBA" id="ARBA00023049"/>
    </source>
</evidence>
<dbReference type="Gene3D" id="3.40.390.10">
    <property type="entry name" value="Collagenase (Catalytic Domain)"/>
    <property type="match status" value="1"/>
</dbReference>
<dbReference type="PANTHER" id="PTHR11905:SF159">
    <property type="entry name" value="ADAM METALLOPROTEASE"/>
    <property type="match status" value="1"/>
</dbReference>
<dbReference type="GO" id="GO:0046872">
    <property type="term" value="F:metal ion binding"/>
    <property type="evidence" value="ECO:0007669"/>
    <property type="project" value="UniProtKB-KW"/>
</dbReference>
<dbReference type="GO" id="GO:0004222">
    <property type="term" value="F:metalloendopeptidase activity"/>
    <property type="evidence" value="ECO:0007669"/>
    <property type="project" value="InterPro"/>
</dbReference>
<evidence type="ECO:0000256" key="5">
    <source>
        <dbReference type="PROSITE-ProRule" id="PRU00276"/>
    </source>
</evidence>
<name>A0A023GBK4_AMBTT</name>
<dbReference type="Gene3D" id="3.40.1620.60">
    <property type="match status" value="1"/>
</dbReference>
<dbReference type="PANTHER" id="PTHR11905">
    <property type="entry name" value="ADAM A DISINTEGRIN AND METALLOPROTEASE DOMAIN"/>
    <property type="match status" value="1"/>
</dbReference>
<protein>
    <submittedName>
        <fullName evidence="9">Putative tick metalloprotease 1</fullName>
    </submittedName>
</protein>
<accession>A0A023GBK4</accession>
<dbReference type="SUPFAM" id="SSF55486">
    <property type="entry name" value="Metalloproteases ('zincins'), catalytic domain"/>
    <property type="match status" value="1"/>
</dbReference>
<proteinExistence type="evidence at transcript level"/>
<comment type="caution">
    <text evidence="5">Lacks conserved residue(s) required for the propagation of feature annotation.</text>
</comment>
<evidence type="ECO:0000256" key="2">
    <source>
        <dbReference type="ARBA" id="ARBA00022801"/>
    </source>
</evidence>